<organism evidence="2 3">
    <name type="scientific">Pleurodeles waltl</name>
    <name type="common">Iberian ribbed newt</name>
    <dbReference type="NCBI Taxonomy" id="8319"/>
    <lineage>
        <taxon>Eukaryota</taxon>
        <taxon>Metazoa</taxon>
        <taxon>Chordata</taxon>
        <taxon>Craniata</taxon>
        <taxon>Vertebrata</taxon>
        <taxon>Euteleostomi</taxon>
        <taxon>Amphibia</taxon>
        <taxon>Batrachia</taxon>
        <taxon>Caudata</taxon>
        <taxon>Salamandroidea</taxon>
        <taxon>Salamandridae</taxon>
        <taxon>Pleurodelinae</taxon>
        <taxon>Pleurodeles</taxon>
    </lineage>
</organism>
<dbReference type="EMBL" id="JANPWB010000011">
    <property type="protein sequence ID" value="KAJ1125302.1"/>
    <property type="molecule type" value="Genomic_DNA"/>
</dbReference>
<accession>A0AAV7PD11</accession>
<dbReference type="Proteomes" id="UP001066276">
    <property type="component" value="Chromosome 7"/>
</dbReference>
<evidence type="ECO:0000313" key="3">
    <source>
        <dbReference type="Proteomes" id="UP001066276"/>
    </source>
</evidence>
<protein>
    <submittedName>
        <fullName evidence="2">Uncharacterized protein</fullName>
    </submittedName>
</protein>
<proteinExistence type="predicted"/>
<feature type="region of interest" description="Disordered" evidence="1">
    <location>
        <begin position="26"/>
        <end position="56"/>
    </location>
</feature>
<feature type="non-terminal residue" evidence="2">
    <location>
        <position position="1"/>
    </location>
</feature>
<feature type="non-terminal residue" evidence="2">
    <location>
        <position position="56"/>
    </location>
</feature>
<dbReference type="AlphaFoldDB" id="A0AAV7PD11"/>
<evidence type="ECO:0000256" key="1">
    <source>
        <dbReference type="SAM" id="MobiDB-lite"/>
    </source>
</evidence>
<reference evidence="2" key="1">
    <citation type="journal article" date="2022" name="bioRxiv">
        <title>Sequencing and chromosome-scale assembly of the giantPleurodeles waltlgenome.</title>
        <authorList>
            <person name="Brown T."/>
            <person name="Elewa A."/>
            <person name="Iarovenko S."/>
            <person name="Subramanian E."/>
            <person name="Araus A.J."/>
            <person name="Petzold A."/>
            <person name="Susuki M."/>
            <person name="Suzuki K.-i.T."/>
            <person name="Hayashi T."/>
            <person name="Toyoda A."/>
            <person name="Oliveira C."/>
            <person name="Osipova E."/>
            <person name="Leigh N.D."/>
            <person name="Simon A."/>
            <person name="Yun M.H."/>
        </authorList>
    </citation>
    <scope>NUCLEOTIDE SEQUENCE</scope>
    <source>
        <strain evidence="2">20211129_DDA</strain>
        <tissue evidence="2">Liver</tissue>
    </source>
</reference>
<feature type="compositionally biased region" description="Basic and acidic residues" evidence="1">
    <location>
        <begin position="38"/>
        <end position="50"/>
    </location>
</feature>
<gene>
    <name evidence="2" type="ORF">NDU88_003734</name>
</gene>
<keyword evidence="3" id="KW-1185">Reference proteome</keyword>
<evidence type="ECO:0000313" key="2">
    <source>
        <dbReference type="EMBL" id="KAJ1125302.1"/>
    </source>
</evidence>
<comment type="caution">
    <text evidence="2">The sequence shown here is derived from an EMBL/GenBank/DDBJ whole genome shotgun (WGS) entry which is preliminary data.</text>
</comment>
<name>A0AAV7PD11_PLEWA</name>
<sequence length="56" mass="6208">YKPPPSDPDYITQVPPDSVVVCAARKRSYSQSSGDTPPPDKESRKFDATRKRVASQ</sequence>